<feature type="binding site" description="covalent" evidence="8">
    <location>
        <position position="61"/>
    </location>
    <ligand>
        <name>heme c</name>
        <dbReference type="ChEBI" id="CHEBI:61717"/>
        <label>1</label>
    </ligand>
</feature>
<dbReference type="PROSITE" id="PS51007">
    <property type="entry name" value="CYTC"/>
    <property type="match status" value="2"/>
</dbReference>
<keyword evidence="7 9" id="KW-0408">Iron</keyword>
<comment type="cofactor">
    <cofactor evidence="8">
        <name>heme</name>
        <dbReference type="ChEBI" id="CHEBI:30413"/>
    </cofactor>
    <text evidence="8">Binds 2 heme groups.</text>
</comment>
<feature type="domain" description="Cytochrome c" evidence="10">
    <location>
        <begin position="187"/>
        <end position="301"/>
    </location>
</feature>
<evidence type="ECO:0000259" key="10">
    <source>
        <dbReference type="PROSITE" id="PS51007"/>
    </source>
</evidence>
<keyword evidence="6" id="KW-0560">Oxidoreductase</keyword>
<dbReference type="EMBL" id="MFNE01000043">
    <property type="protein sequence ID" value="OGG94147.1"/>
    <property type="molecule type" value="Genomic_DNA"/>
</dbReference>
<dbReference type="Pfam" id="PF00034">
    <property type="entry name" value="Cytochrom_C"/>
    <property type="match status" value="1"/>
</dbReference>
<dbReference type="GO" id="GO:0004130">
    <property type="term" value="F:cytochrome-c peroxidase activity"/>
    <property type="evidence" value="ECO:0007669"/>
    <property type="project" value="TreeGrafter"/>
</dbReference>
<evidence type="ECO:0000256" key="4">
    <source>
        <dbReference type="ARBA" id="ARBA00022729"/>
    </source>
</evidence>
<sequence>MGKYIFAILGFSLWVGGLLAQEPISPLPLKPTYNPALAALGQRLFFDPILSKDKTVSCASCHDPAKGGADGRERSEGVGKVLGGMNAPSVFNAGFNFSQFWNGRAASLEEQALGPIQNPVEMNLALSEMIRRLEGEPSYQEAFVQTFNPGPLTPQKVALALAEFERALVTSNSRFDRYLRKEIALSEKEQKGYRLFKGLGCVSCHNGRLVGGNSYQKIGVVNPYPWFQGQADLYALTQKESDKNRFKVPSLRMSADTAPYFSSGEIGTLEAAIAAMGYYNLGVTLDQDQIENLVAFIKSLKGETPAILEAQ</sequence>
<organism evidence="11 12">
    <name type="scientific">Candidatus Lambdaproteobacteria bacterium RIFOXYD2_FULL_50_16</name>
    <dbReference type="NCBI Taxonomy" id="1817772"/>
    <lineage>
        <taxon>Bacteria</taxon>
        <taxon>Pseudomonadati</taxon>
        <taxon>Pseudomonadota</taxon>
        <taxon>Candidatus Lambdaproteobacteria</taxon>
    </lineage>
</organism>
<evidence type="ECO:0000256" key="5">
    <source>
        <dbReference type="ARBA" id="ARBA00022764"/>
    </source>
</evidence>
<feature type="binding site" description="covalent" evidence="8">
    <location>
        <position position="201"/>
    </location>
    <ligand>
        <name>heme c</name>
        <dbReference type="ChEBI" id="CHEBI:61717"/>
        <label>2</label>
    </ligand>
</feature>
<evidence type="ECO:0000256" key="6">
    <source>
        <dbReference type="ARBA" id="ARBA00023002"/>
    </source>
</evidence>
<accession>A0A1F6G7Q6</accession>
<dbReference type="GO" id="GO:0020037">
    <property type="term" value="F:heme binding"/>
    <property type="evidence" value="ECO:0007669"/>
    <property type="project" value="InterPro"/>
</dbReference>
<dbReference type="InterPro" id="IPR026259">
    <property type="entry name" value="MauG/Cytc_peroxidase"/>
</dbReference>
<feature type="binding site" description="axial binding residue" evidence="9">
    <location>
        <position position="276"/>
    </location>
    <ligand>
        <name>heme c</name>
        <dbReference type="ChEBI" id="CHEBI:61717"/>
        <label>2</label>
    </ligand>
    <ligandPart>
        <name>Fe</name>
        <dbReference type="ChEBI" id="CHEBI:18248"/>
    </ligandPart>
</feature>
<dbReference type="Proteomes" id="UP000178449">
    <property type="component" value="Unassembled WGS sequence"/>
</dbReference>
<evidence type="ECO:0000256" key="1">
    <source>
        <dbReference type="ARBA" id="ARBA00004418"/>
    </source>
</evidence>
<dbReference type="InterPro" id="IPR004852">
    <property type="entry name" value="Di-haem_cyt_c_peroxidsae"/>
</dbReference>
<evidence type="ECO:0000256" key="3">
    <source>
        <dbReference type="ARBA" id="ARBA00022723"/>
    </source>
</evidence>
<dbReference type="GO" id="GO:0046872">
    <property type="term" value="F:metal ion binding"/>
    <property type="evidence" value="ECO:0007669"/>
    <property type="project" value="UniProtKB-KW"/>
</dbReference>
<dbReference type="AlphaFoldDB" id="A0A1F6G7Q6"/>
<comment type="subcellular location">
    <subcellularLocation>
        <location evidence="1">Periplasm</location>
    </subcellularLocation>
</comment>
<keyword evidence="5" id="KW-0574">Periplasm</keyword>
<feature type="binding site" description="covalent" evidence="8">
    <location>
        <position position="204"/>
    </location>
    <ligand>
        <name>heme c</name>
        <dbReference type="ChEBI" id="CHEBI:61717"/>
        <label>2</label>
    </ligand>
</feature>
<feature type="domain" description="Cytochrome c" evidence="10">
    <location>
        <begin position="36"/>
        <end position="168"/>
    </location>
</feature>
<keyword evidence="4" id="KW-0732">Signal</keyword>
<evidence type="ECO:0000256" key="9">
    <source>
        <dbReference type="PIRSR" id="PIRSR000294-2"/>
    </source>
</evidence>
<dbReference type="GO" id="GO:0042597">
    <property type="term" value="C:periplasmic space"/>
    <property type="evidence" value="ECO:0007669"/>
    <property type="project" value="UniProtKB-SubCell"/>
</dbReference>
<gene>
    <name evidence="11" type="ORF">A2527_09665</name>
</gene>
<dbReference type="GO" id="GO:0009055">
    <property type="term" value="F:electron transfer activity"/>
    <property type="evidence" value="ECO:0007669"/>
    <property type="project" value="InterPro"/>
</dbReference>
<dbReference type="InterPro" id="IPR051395">
    <property type="entry name" value="Cytochrome_c_Peroxidase/MauG"/>
</dbReference>
<evidence type="ECO:0000313" key="12">
    <source>
        <dbReference type="Proteomes" id="UP000178449"/>
    </source>
</evidence>
<dbReference type="PANTHER" id="PTHR30600:SF7">
    <property type="entry name" value="CYTOCHROME C PEROXIDASE-RELATED"/>
    <property type="match status" value="1"/>
</dbReference>
<dbReference type="SUPFAM" id="SSF46626">
    <property type="entry name" value="Cytochrome c"/>
    <property type="match status" value="2"/>
</dbReference>
<dbReference type="Gene3D" id="1.10.760.10">
    <property type="entry name" value="Cytochrome c-like domain"/>
    <property type="match status" value="2"/>
</dbReference>
<keyword evidence="3 9" id="KW-0479">Metal-binding</keyword>
<dbReference type="InterPro" id="IPR036909">
    <property type="entry name" value="Cyt_c-like_dom_sf"/>
</dbReference>
<evidence type="ECO:0000256" key="2">
    <source>
        <dbReference type="ARBA" id="ARBA00022617"/>
    </source>
</evidence>
<keyword evidence="2 8" id="KW-0349">Heme</keyword>
<evidence type="ECO:0000256" key="8">
    <source>
        <dbReference type="PIRSR" id="PIRSR000294-1"/>
    </source>
</evidence>
<dbReference type="PIRSF" id="PIRSF000294">
    <property type="entry name" value="Cytochrome-c_peroxidase"/>
    <property type="match status" value="1"/>
</dbReference>
<dbReference type="Pfam" id="PF03150">
    <property type="entry name" value="CCP_MauG"/>
    <property type="match status" value="1"/>
</dbReference>
<evidence type="ECO:0000313" key="11">
    <source>
        <dbReference type="EMBL" id="OGG94147.1"/>
    </source>
</evidence>
<name>A0A1F6G7Q6_9PROT</name>
<reference evidence="11 12" key="1">
    <citation type="journal article" date="2016" name="Nat. Commun.">
        <title>Thousands of microbial genomes shed light on interconnected biogeochemical processes in an aquifer system.</title>
        <authorList>
            <person name="Anantharaman K."/>
            <person name="Brown C.T."/>
            <person name="Hug L.A."/>
            <person name="Sharon I."/>
            <person name="Castelle C.J."/>
            <person name="Probst A.J."/>
            <person name="Thomas B.C."/>
            <person name="Singh A."/>
            <person name="Wilkins M.J."/>
            <person name="Karaoz U."/>
            <person name="Brodie E.L."/>
            <person name="Williams K.H."/>
            <person name="Hubbard S.S."/>
            <person name="Banfield J.F."/>
        </authorList>
    </citation>
    <scope>NUCLEOTIDE SEQUENCE [LARGE SCALE GENOMIC DNA]</scope>
</reference>
<evidence type="ECO:0000256" key="7">
    <source>
        <dbReference type="ARBA" id="ARBA00023004"/>
    </source>
</evidence>
<dbReference type="STRING" id="1817772.A2527_09665"/>
<dbReference type="PANTHER" id="PTHR30600">
    <property type="entry name" value="CYTOCHROME C PEROXIDASE-RELATED"/>
    <property type="match status" value="1"/>
</dbReference>
<feature type="binding site" description="axial binding residue" evidence="9">
    <location>
        <position position="62"/>
    </location>
    <ligand>
        <name>heme c</name>
        <dbReference type="ChEBI" id="CHEBI:61717"/>
        <label>1</label>
    </ligand>
    <ligandPart>
        <name>Fe</name>
        <dbReference type="ChEBI" id="CHEBI:18248"/>
    </ligandPart>
</feature>
<comment type="caution">
    <text evidence="11">The sequence shown here is derived from an EMBL/GenBank/DDBJ whole genome shotgun (WGS) entry which is preliminary data.</text>
</comment>
<protein>
    <recommendedName>
        <fullName evidence="10">Cytochrome c domain-containing protein</fullName>
    </recommendedName>
</protein>
<dbReference type="InterPro" id="IPR009056">
    <property type="entry name" value="Cyt_c-like_dom"/>
</dbReference>
<comment type="PTM">
    <text evidence="8">Binds 2 heme groups per subunit.</text>
</comment>
<proteinExistence type="predicted"/>
<feature type="binding site" description="covalent" evidence="8">
    <location>
        <position position="58"/>
    </location>
    <ligand>
        <name>heme c</name>
        <dbReference type="ChEBI" id="CHEBI:61717"/>
        <label>1</label>
    </ligand>
</feature>
<feature type="binding site" description="axial binding residue" evidence="9">
    <location>
        <position position="205"/>
    </location>
    <ligand>
        <name>heme c</name>
        <dbReference type="ChEBI" id="CHEBI:61717"/>
        <label>2</label>
    </ligand>
    <ligandPart>
        <name>Fe</name>
        <dbReference type="ChEBI" id="CHEBI:18248"/>
    </ligandPart>
</feature>